<dbReference type="SMART" id="SM00799">
    <property type="entry name" value="DENN"/>
    <property type="match status" value="1"/>
</dbReference>
<dbReference type="Gene3D" id="3.40.50.11500">
    <property type="match status" value="1"/>
</dbReference>
<evidence type="ECO:0000259" key="6">
    <source>
        <dbReference type="PROSITE" id="PS50211"/>
    </source>
</evidence>
<evidence type="ECO:0000256" key="4">
    <source>
        <dbReference type="SAM" id="MobiDB-lite"/>
    </source>
</evidence>
<organism evidence="8">
    <name type="scientific">Aceria tosichella</name>
    <name type="common">wheat curl mite</name>
    <dbReference type="NCBI Taxonomy" id="561515"/>
    <lineage>
        <taxon>Eukaryota</taxon>
        <taxon>Metazoa</taxon>
        <taxon>Ecdysozoa</taxon>
        <taxon>Arthropoda</taxon>
        <taxon>Chelicerata</taxon>
        <taxon>Arachnida</taxon>
        <taxon>Acari</taxon>
        <taxon>Acariformes</taxon>
        <taxon>Trombidiformes</taxon>
        <taxon>Prostigmata</taxon>
        <taxon>Eupodina</taxon>
        <taxon>Eriophyoidea</taxon>
        <taxon>Eriophyidae</taxon>
        <taxon>Eriophyinae</taxon>
        <taxon>Aceriini</taxon>
        <taxon>Aceria</taxon>
    </lineage>
</organism>
<evidence type="ECO:0000259" key="7">
    <source>
        <dbReference type="PROSITE" id="PS50826"/>
    </source>
</evidence>
<dbReference type="SMART" id="SM00593">
    <property type="entry name" value="RUN"/>
    <property type="match status" value="1"/>
</dbReference>
<dbReference type="GO" id="GO:0016020">
    <property type="term" value="C:membrane"/>
    <property type="evidence" value="ECO:0007669"/>
    <property type="project" value="UniProtKB-SubCell"/>
</dbReference>
<dbReference type="PANTHER" id="PTHR46070">
    <property type="entry name" value="PINSTRIPE, ISOFORM A"/>
    <property type="match status" value="1"/>
</dbReference>
<dbReference type="InterPro" id="IPR047278">
    <property type="entry name" value="DEN5A/B"/>
</dbReference>
<dbReference type="SUPFAM" id="SSF140741">
    <property type="entry name" value="RUN domain-like"/>
    <property type="match status" value="1"/>
</dbReference>
<feature type="chain" id="PRO_5026272764" evidence="5">
    <location>
        <begin position="17"/>
        <end position="808"/>
    </location>
</feature>
<dbReference type="Pfam" id="PF02759">
    <property type="entry name" value="RUN"/>
    <property type="match status" value="1"/>
</dbReference>
<dbReference type="Gene3D" id="1.20.58.900">
    <property type="match status" value="2"/>
</dbReference>
<evidence type="ECO:0000256" key="3">
    <source>
        <dbReference type="ARBA" id="ARBA00023136"/>
    </source>
</evidence>
<keyword evidence="2" id="KW-0677">Repeat</keyword>
<proteinExistence type="predicted"/>
<evidence type="ECO:0000256" key="2">
    <source>
        <dbReference type="ARBA" id="ARBA00022737"/>
    </source>
</evidence>
<feature type="domain" description="UDENN" evidence="6">
    <location>
        <begin position="4"/>
        <end position="406"/>
    </location>
</feature>
<sequence>MAKLVKLFLIFGPVHGSIKVIKKYANPGQTIDESLMSTLCLPHIELVHEPTPEPRFLTFLVTKEDGQVLYGSGLIVFDRYNEPPPYPGAGRYASFCYTIITDIPFIHATKLLLQLIWNKKCDDIIIRAMMNINLPARRKCLRIVTPLINSTETHKSHAKAIDEIYLYRGMTDLPLLDYPIRELFGFLNIDDFLLAYACLLMEFRTLIISQDNYKLMMVGETLTSLLLPLKWCNVYVPILPPVYGATYLDAPTSYIMGINTQVTELPDSLNHVQCRIYCDESRVVCDADSLALPLFLNDIKKDIIRIMADSHALHERTTTYLDDLKFNRAIRMLFIKTIRRHILANYERYIVDVPEQSEGVRQFDVVSYLSDQPEFMRSFLSKFLETQLFASFVDENAERIKQSWLSIFDMEPEELSEHFSDKALEDAFQNAQRIHLMDLRQEHPDIEVKTVPASPMKLRRRMPALSAISNRLSFATKSSKSKSIDYQNSIVNSIPPLNDTSPPLHRNSVATVSLQGNLSLNPSSPSISSINRPNFSGNSPSSLKTNAISSPPVPNGRIIELIEQVKNLTKRILIEKIGDQVPDNPDSLRKRGKFGCNSPLIGALCDIIERVWAHGAFTSHQDSSSCCPLWRHLLAFTRLKYLDSRTTKHEFTDGSHLDVLSTRPGETTELDMMFVGDQQTQQTSRFSSKFNNWFKTNIKFDSLTRDLIDDFKTILMLKDVKTDVGKARAFIKLSLEGKKLSKHLKTLIGDQELLNSLYKPYAFLRCEDEREQFLMYLLTLNAVDLPCFTSTFVNVINTRRMNTNKGTV</sequence>
<reference evidence="8" key="1">
    <citation type="submission" date="2018-10" db="EMBL/GenBank/DDBJ databases">
        <title>Transcriptome assembly of Aceria tosichella (Wheat curl mite) Type 2.</title>
        <authorList>
            <person name="Scully E.D."/>
            <person name="Geib S.M."/>
            <person name="Palmer N.A."/>
            <person name="Gupta A.K."/>
            <person name="Sarath G."/>
            <person name="Tatineni S."/>
        </authorList>
    </citation>
    <scope>NUCLEOTIDE SEQUENCE</scope>
    <source>
        <strain evidence="8">LincolnNE</strain>
    </source>
</reference>
<dbReference type="GO" id="GO:0005085">
    <property type="term" value="F:guanyl-nucleotide exchange factor activity"/>
    <property type="evidence" value="ECO:0007669"/>
    <property type="project" value="InterPro"/>
</dbReference>
<keyword evidence="5" id="KW-0732">Signal</keyword>
<keyword evidence="3" id="KW-0472">Membrane</keyword>
<dbReference type="InterPro" id="IPR037516">
    <property type="entry name" value="Tripartite_DENN"/>
</dbReference>
<dbReference type="SMART" id="SM00801">
    <property type="entry name" value="dDENN"/>
    <property type="match status" value="1"/>
</dbReference>
<feature type="region of interest" description="Disordered" evidence="4">
    <location>
        <begin position="522"/>
        <end position="549"/>
    </location>
</feature>
<accession>A0A6G1S6Q4</accession>
<dbReference type="PROSITE" id="PS50211">
    <property type="entry name" value="DENN"/>
    <property type="match status" value="1"/>
</dbReference>
<dbReference type="EMBL" id="GGYP01000839">
    <property type="protein sequence ID" value="MDE45610.1"/>
    <property type="molecule type" value="Transcribed_RNA"/>
</dbReference>
<dbReference type="InterPro" id="IPR005112">
    <property type="entry name" value="dDENN_dom"/>
</dbReference>
<name>A0A6G1S6Q4_9ACAR</name>
<dbReference type="PANTHER" id="PTHR46070:SF1">
    <property type="entry name" value="PINSTRIPE, ISOFORM A"/>
    <property type="match status" value="1"/>
</dbReference>
<gene>
    <name evidence="8" type="primary">DENND5A</name>
    <name evidence="8" type="ORF">g.10114</name>
</gene>
<dbReference type="InterPro" id="IPR037213">
    <property type="entry name" value="Run_dom_sf"/>
</dbReference>
<evidence type="ECO:0000256" key="5">
    <source>
        <dbReference type="SAM" id="SignalP"/>
    </source>
</evidence>
<dbReference type="InterPro" id="IPR043153">
    <property type="entry name" value="DENN_C"/>
</dbReference>
<feature type="compositionally biased region" description="Polar residues" evidence="4">
    <location>
        <begin position="531"/>
        <end position="549"/>
    </location>
</feature>
<dbReference type="Pfam" id="PF02141">
    <property type="entry name" value="DENN"/>
    <property type="match status" value="1"/>
</dbReference>
<dbReference type="PROSITE" id="PS50826">
    <property type="entry name" value="RUN"/>
    <property type="match status" value="1"/>
</dbReference>
<evidence type="ECO:0000313" key="8">
    <source>
        <dbReference type="EMBL" id="MDE45610.1"/>
    </source>
</evidence>
<dbReference type="AlphaFoldDB" id="A0A6G1S6Q4"/>
<dbReference type="InterPro" id="IPR001194">
    <property type="entry name" value="cDENN_dom"/>
</dbReference>
<dbReference type="Pfam" id="PF03455">
    <property type="entry name" value="dDENN"/>
    <property type="match status" value="1"/>
</dbReference>
<feature type="domain" description="RUN" evidence="7">
    <location>
        <begin position="595"/>
        <end position="795"/>
    </location>
</feature>
<dbReference type="InterPro" id="IPR004012">
    <property type="entry name" value="Run_dom"/>
</dbReference>
<comment type="subcellular location">
    <subcellularLocation>
        <location evidence="1">Membrane</location>
    </subcellularLocation>
</comment>
<dbReference type="GO" id="GO:0031267">
    <property type="term" value="F:small GTPase binding"/>
    <property type="evidence" value="ECO:0007669"/>
    <property type="project" value="InterPro"/>
</dbReference>
<feature type="signal peptide" evidence="5">
    <location>
        <begin position="1"/>
        <end position="16"/>
    </location>
</feature>
<evidence type="ECO:0000256" key="1">
    <source>
        <dbReference type="ARBA" id="ARBA00004370"/>
    </source>
</evidence>
<protein>
    <submittedName>
        <fullName evidence="8">DENN domain-containing protein 5A</fullName>
    </submittedName>
</protein>